<dbReference type="Gene3D" id="3.40.640.10">
    <property type="entry name" value="Type I PLP-dependent aspartate aminotransferase-like (Major domain)"/>
    <property type="match status" value="1"/>
</dbReference>
<dbReference type="InterPro" id="IPR036633">
    <property type="entry name" value="Prn/Lys/Arg_de-COase_C_sf"/>
</dbReference>
<dbReference type="PANTHER" id="PTHR43277:SF3">
    <property type="entry name" value="DECARBOXYLASE, PUTATIVE-RELATED"/>
    <property type="match status" value="1"/>
</dbReference>
<keyword evidence="8" id="KW-0032">Aminotransferase</keyword>
<evidence type="ECO:0000313" key="8">
    <source>
        <dbReference type="EMBL" id="QIZ05967.1"/>
    </source>
</evidence>
<dbReference type="CDD" id="cd00615">
    <property type="entry name" value="Orn_deC_like"/>
    <property type="match status" value="1"/>
</dbReference>
<evidence type="ECO:0000256" key="3">
    <source>
        <dbReference type="ARBA" id="ARBA00022793"/>
    </source>
</evidence>
<proteinExistence type="inferred from homology"/>
<gene>
    <name evidence="8" type="ORF">HFZ78_03750</name>
</gene>
<dbReference type="InterPro" id="IPR015421">
    <property type="entry name" value="PyrdxlP-dep_Trfase_major"/>
</dbReference>
<comment type="similarity">
    <text evidence="2">Belongs to the Orn/Lys/Arg decarboxylase class-I family.</text>
</comment>
<dbReference type="InterPro" id="IPR000310">
    <property type="entry name" value="Orn/Lys/Arg_deCO2ase_major_dom"/>
</dbReference>
<reference evidence="8 9" key="1">
    <citation type="submission" date="2020-04" db="EMBL/GenBank/DDBJ databases">
        <title>Genome-Wide Identification of 5-Methylcytosine Sites in Bacterial Genomes By High-Throughput Sequencing of MspJI Restriction Fragments.</title>
        <authorList>
            <person name="Wu V."/>
        </authorList>
    </citation>
    <scope>NUCLEOTIDE SEQUENCE [LARGE SCALE GENOMIC DNA]</scope>
    <source>
        <strain evidence="8 9">S2</strain>
    </source>
</reference>
<dbReference type="SUPFAM" id="SSF55904">
    <property type="entry name" value="Ornithine decarboxylase C-terminal domain"/>
    <property type="match status" value="1"/>
</dbReference>
<evidence type="ECO:0000259" key="7">
    <source>
        <dbReference type="Pfam" id="PF03711"/>
    </source>
</evidence>
<feature type="domain" description="Orn/Lys/Arg decarboxylases family 1 pyridoxal-P attachment site" evidence="6">
    <location>
        <begin position="7"/>
        <end position="299"/>
    </location>
</feature>
<dbReference type="Gene3D" id="3.90.105.10">
    <property type="entry name" value="Molybdopterin biosynthesis moea protein, domain 2"/>
    <property type="match status" value="1"/>
</dbReference>
<reference evidence="8 9" key="2">
    <citation type="submission" date="2020-04" db="EMBL/GenBank/DDBJ databases">
        <authorList>
            <person name="Fomenkov A."/>
            <person name="Anton B.P."/>
            <person name="Roberts R.J."/>
        </authorList>
    </citation>
    <scope>NUCLEOTIDE SEQUENCE [LARGE SCALE GENOMIC DNA]</scope>
    <source>
        <strain evidence="8 9">S2</strain>
    </source>
</reference>
<evidence type="ECO:0000256" key="1">
    <source>
        <dbReference type="ARBA" id="ARBA00001933"/>
    </source>
</evidence>
<dbReference type="Pfam" id="PF03711">
    <property type="entry name" value="OKR_DC_1_C"/>
    <property type="match status" value="1"/>
</dbReference>
<accession>A0A6H1NXN8</accession>
<protein>
    <submittedName>
        <fullName evidence="8">Aminotransferase class V-fold PLP-dependent enzyme</fullName>
    </submittedName>
</protein>
<dbReference type="InterPro" id="IPR052357">
    <property type="entry name" value="Orn_Lys_Arg_decarboxylase-I"/>
</dbReference>
<dbReference type="GO" id="GO:0008483">
    <property type="term" value="F:transaminase activity"/>
    <property type="evidence" value="ECO:0007669"/>
    <property type="project" value="UniProtKB-KW"/>
</dbReference>
<keyword evidence="5" id="KW-0456">Lyase</keyword>
<evidence type="ECO:0000256" key="2">
    <source>
        <dbReference type="ARBA" id="ARBA00010671"/>
    </source>
</evidence>
<dbReference type="Pfam" id="PF01276">
    <property type="entry name" value="OKR_DC_1"/>
    <property type="match status" value="1"/>
</dbReference>
<keyword evidence="4" id="KW-0663">Pyridoxal phosphate</keyword>
<name>A0A6H1NXN8_PRIMG</name>
<evidence type="ECO:0000259" key="6">
    <source>
        <dbReference type="Pfam" id="PF01276"/>
    </source>
</evidence>
<dbReference type="PANTHER" id="PTHR43277">
    <property type="entry name" value="ARGININE DECARBOXYLASE"/>
    <property type="match status" value="1"/>
</dbReference>
<dbReference type="InterPro" id="IPR015424">
    <property type="entry name" value="PyrdxlP-dep_Trfase"/>
</dbReference>
<evidence type="ECO:0000313" key="9">
    <source>
        <dbReference type="Proteomes" id="UP000501868"/>
    </source>
</evidence>
<dbReference type="SUPFAM" id="SSF53383">
    <property type="entry name" value="PLP-dependent transferases"/>
    <property type="match status" value="1"/>
</dbReference>
<evidence type="ECO:0000256" key="4">
    <source>
        <dbReference type="ARBA" id="ARBA00022898"/>
    </source>
</evidence>
<organism evidence="8 9">
    <name type="scientific">Priestia megaterium</name>
    <name type="common">Bacillus megaterium</name>
    <dbReference type="NCBI Taxonomy" id="1404"/>
    <lineage>
        <taxon>Bacteria</taxon>
        <taxon>Bacillati</taxon>
        <taxon>Bacillota</taxon>
        <taxon>Bacilli</taxon>
        <taxon>Bacillales</taxon>
        <taxon>Bacillaceae</taxon>
        <taxon>Priestia</taxon>
    </lineage>
</organism>
<dbReference type="Proteomes" id="UP000501868">
    <property type="component" value="Chromosome"/>
</dbReference>
<feature type="domain" description="Orn/Lys/Arg decarboxylase C-terminal" evidence="7">
    <location>
        <begin position="387"/>
        <end position="450"/>
    </location>
</feature>
<keyword evidence="3" id="KW-0210">Decarboxylase</keyword>
<dbReference type="EMBL" id="CP051128">
    <property type="protein sequence ID" value="QIZ05967.1"/>
    <property type="molecule type" value="Genomic_DNA"/>
</dbReference>
<dbReference type="GO" id="GO:0016831">
    <property type="term" value="F:carboxy-lyase activity"/>
    <property type="evidence" value="ECO:0007669"/>
    <property type="project" value="UniProtKB-KW"/>
</dbReference>
<comment type="cofactor">
    <cofactor evidence="1">
        <name>pyridoxal 5'-phosphate</name>
        <dbReference type="ChEBI" id="CHEBI:597326"/>
    </cofactor>
</comment>
<dbReference type="AlphaFoldDB" id="A0A6H1NXN8"/>
<dbReference type="InterPro" id="IPR008286">
    <property type="entry name" value="Prn/Lys/Arg_de-COase_C"/>
</dbReference>
<evidence type="ECO:0000256" key="5">
    <source>
        <dbReference type="ARBA" id="ARBA00023239"/>
    </source>
</evidence>
<keyword evidence="8" id="KW-0808">Transferase</keyword>
<sequence>MNNQLKTPLYDVLIDHVKKNPISFHVPGHKIGTINQPEANRYFKQILQIDATELSGLDDLHSPEGAILEAESLLASLFQTQKSYFLVNGSTVGNLAMIMAACSDGTKVLVQRNCHKSVLNGLSLAKADPVFLEPEFDQEWKVPSGIRIDTVKEAINLYPDAKALILTYPNYYGMGYDLQEIIKEAHLHDIPVLVDEAHGPHFILGGPFPSSALQLGADIVVQSAHKTLPAMTMGSFLHVNSQLINGNKVKEYLAMFQSSSPSYPIMASLDLARNYLATYKRNDLTFLLNEIQRFKEVLAEIPAIRVLEYPNDNGDPLKLTIQSRSGLNGFELQRRLEEVSIYTELADPHNVLFILPLLKEGQSFPLEEAVLKIKKALAGLPLNDAEEVFEVASQKISTLAIPFKEMGNLMVKEVDITAVIGEVCAETIIPYPPGIPLLIKGERITKDKLSQLASLFKSGARFQGGARLKDGLIKTFYTA</sequence>